<dbReference type="Proteomes" id="UP001172159">
    <property type="component" value="Unassembled WGS sequence"/>
</dbReference>
<evidence type="ECO:0000313" key="1">
    <source>
        <dbReference type="EMBL" id="KAK0735354.1"/>
    </source>
</evidence>
<accession>A0AA40BJG4</accession>
<name>A0AA40BJG4_9PEZI</name>
<keyword evidence="2" id="KW-1185">Reference proteome</keyword>
<evidence type="ECO:0000313" key="2">
    <source>
        <dbReference type="Proteomes" id="UP001172159"/>
    </source>
</evidence>
<dbReference type="AlphaFoldDB" id="A0AA40BJG4"/>
<protein>
    <submittedName>
        <fullName evidence="1">Uncharacterized protein</fullName>
    </submittedName>
</protein>
<reference evidence="1" key="1">
    <citation type="submission" date="2023-06" db="EMBL/GenBank/DDBJ databases">
        <title>Genome-scale phylogeny and comparative genomics of the fungal order Sordariales.</title>
        <authorList>
            <consortium name="Lawrence Berkeley National Laboratory"/>
            <person name="Hensen N."/>
            <person name="Bonometti L."/>
            <person name="Westerberg I."/>
            <person name="Brannstrom I.O."/>
            <person name="Guillou S."/>
            <person name="Cros-Aarteil S."/>
            <person name="Calhoun S."/>
            <person name="Haridas S."/>
            <person name="Kuo A."/>
            <person name="Mondo S."/>
            <person name="Pangilinan J."/>
            <person name="Riley R."/>
            <person name="Labutti K."/>
            <person name="Andreopoulos B."/>
            <person name="Lipzen A."/>
            <person name="Chen C."/>
            <person name="Yanf M."/>
            <person name="Daum C."/>
            <person name="Ng V."/>
            <person name="Clum A."/>
            <person name="Steindorff A."/>
            <person name="Ohm R."/>
            <person name="Martin F."/>
            <person name="Silar P."/>
            <person name="Natvig D."/>
            <person name="Lalanne C."/>
            <person name="Gautier V."/>
            <person name="Ament-Velasquez S.L."/>
            <person name="Kruys A."/>
            <person name="Hutchinson M.I."/>
            <person name="Powell A.J."/>
            <person name="Barry K."/>
            <person name="Miller A.N."/>
            <person name="Grigoriev I.V."/>
            <person name="Debuchy R."/>
            <person name="Gladieux P."/>
            <person name="Thoren M.H."/>
            <person name="Johannesson H."/>
        </authorList>
    </citation>
    <scope>NUCLEOTIDE SEQUENCE</scope>
    <source>
        <strain evidence="1">CBS 540.89</strain>
    </source>
</reference>
<gene>
    <name evidence="1" type="ORF">B0T21DRAFT_348856</name>
</gene>
<proteinExistence type="predicted"/>
<dbReference type="EMBL" id="JAUKTV010000007">
    <property type="protein sequence ID" value="KAK0735354.1"/>
    <property type="molecule type" value="Genomic_DNA"/>
</dbReference>
<comment type="caution">
    <text evidence="1">The sequence shown here is derived from an EMBL/GenBank/DDBJ whole genome shotgun (WGS) entry which is preliminary data.</text>
</comment>
<organism evidence="1 2">
    <name type="scientific">Apiosordaria backusii</name>
    <dbReference type="NCBI Taxonomy" id="314023"/>
    <lineage>
        <taxon>Eukaryota</taxon>
        <taxon>Fungi</taxon>
        <taxon>Dikarya</taxon>
        <taxon>Ascomycota</taxon>
        <taxon>Pezizomycotina</taxon>
        <taxon>Sordariomycetes</taxon>
        <taxon>Sordariomycetidae</taxon>
        <taxon>Sordariales</taxon>
        <taxon>Lasiosphaeriaceae</taxon>
        <taxon>Apiosordaria</taxon>
    </lineage>
</organism>
<sequence length="200" mass="22689">MPQPALKCAYAPGPNTCVQCLESFRDAQSVASCIEELFSGESIVCTREYPRPSELNIGDGQSCTTDACFYSGQGYEPHLIGEFIKALRSKMESDQLTATAFDTLVHNRQMEAAMKYPYPNDGSKKSIAAWERRQELRLLPQDDGYICWRAGKHMFRESIRKFIGRPEMESHAVLNLNHHSSADTHEERVEKFLEAYFPAI</sequence>